<keyword evidence="1" id="KW-0472">Membrane</keyword>
<keyword evidence="3" id="KW-1185">Reference proteome</keyword>
<gene>
    <name evidence="2" type="ORF">B0G62_102150</name>
</gene>
<dbReference type="RefSeq" id="WP_103703108.1">
    <property type="nucleotide sequence ID" value="NZ_PQGA01000002.1"/>
</dbReference>
<evidence type="ECO:0000256" key="1">
    <source>
        <dbReference type="SAM" id="Phobius"/>
    </source>
</evidence>
<dbReference type="AlphaFoldDB" id="A0A2S4MII3"/>
<feature type="transmembrane region" description="Helical" evidence="1">
    <location>
        <begin position="32"/>
        <end position="50"/>
    </location>
</feature>
<keyword evidence="1" id="KW-0812">Transmembrane</keyword>
<reference evidence="2 3" key="1">
    <citation type="submission" date="2018-01" db="EMBL/GenBank/DDBJ databases">
        <title>Genomic Encyclopedia of Type Strains, Phase III (KMG-III): the genomes of soil and plant-associated and newly described type strains.</title>
        <authorList>
            <person name="Whitman W."/>
        </authorList>
    </citation>
    <scope>NUCLEOTIDE SEQUENCE [LARGE SCALE GENOMIC DNA]</scope>
    <source>
        <strain evidence="2 3">JCM 18070</strain>
    </source>
</reference>
<dbReference type="EMBL" id="PQGA01000002">
    <property type="protein sequence ID" value="POR54542.1"/>
    <property type="molecule type" value="Genomic_DNA"/>
</dbReference>
<organism evidence="2 3">
    <name type="scientific">Paraburkholderia eburnea</name>
    <dbReference type="NCBI Taxonomy" id="1189126"/>
    <lineage>
        <taxon>Bacteria</taxon>
        <taxon>Pseudomonadati</taxon>
        <taxon>Pseudomonadota</taxon>
        <taxon>Betaproteobacteria</taxon>
        <taxon>Burkholderiales</taxon>
        <taxon>Burkholderiaceae</taxon>
        <taxon>Paraburkholderia</taxon>
    </lineage>
</organism>
<keyword evidence="1" id="KW-1133">Transmembrane helix</keyword>
<protein>
    <submittedName>
        <fullName evidence="2">Uncharacterized protein</fullName>
    </submittedName>
</protein>
<evidence type="ECO:0000313" key="3">
    <source>
        <dbReference type="Proteomes" id="UP000237381"/>
    </source>
</evidence>
<comment type="caution">
    <text evidence="2">The sequence shown here is derived from an EMBL/GenBank/DDBJ whole genome shotgun (WGS) entry which is preliminary data.</text>
</comment>
<dbReference type="Proteomes" id="UP000237381">
    <property type="component" value="Unassembled WGS sequence"/>
</dbReference>
<name>A0A2S4MII3_9BURK</name>
<evidence type="ECO:0000313" key="2">
    <source>
        <dbReference type="EMBL" id="POR54542.1"/>
    </source>
</evidence>
<sequence>MIPDIGVMIGLYIITRMVALISKPESKTFSRIMAWITIGVTIISVIDLFSKASSISPGRL</sequence>
<dbReference type="OrthoDB" id="8664236at2"/>
<proteinExistence type="predicted"/>
<accession>A0A2S4MII3</accession>